<keyword evidence="2" id="KW-1185">Reference proteome</keyword>
<name>A0AAD5LZT9_PARTN</name>
<proteinExistence type="predicted"/>
<organism evidence="1 2">
    <name type="scientific">Parelaphostrongylus tenuis</name>
    <name type="common">Meningeal worm</name>
    <dbReference type="NCBI Taxonomy" id="148309"/>
    <lineage>
        <taxon>Eukaryota</taxon>
        <taxon>Metazoa</taxon>
        <taxon>Ecdysozoa</taxon>
        <taxon>Nematoda</taxon>
        <taxon>Chromadorea</taxon>
        <taxon>Rhabditida</taxon>
        <taxon>Rhabditina</taxon>
        <taxon>Rhabditomorpha</taxon>
        <taxon>Strongyloidea</taxon>
        <taxon>Metastrongylidae</taxon>
        <taxon>Parelaphostrongylus</taxon>
    </lineage>
</organism>
<comment type="caution">
    <text evidence="1">The sequence shown here is derived from an EMBL/GenBank/DDBJ whole genome shotgun (WGS) entry which is preliminary data.</text>
</comment>
<reference evidence="1" key="1">
    <citation type="submission" date="2021-06" db="EMBL/GenBank/DDBJ databases">
        <title>Parelaphostrongylus tenuis whole genome reference sequence.</title>
        <authorList>
            <person name="Garwood T.J."/>
            <person name="Larsen P.A."/>
            <person name="Fountain-Jones N.M."/>
            <person name="Garbe J.R."/>
            <person name="Macchietto M.G."/>
            <person name="Kania S.A."/>
            <person name="Gerhold R.W."/>
            <person name="Richards J.E."/>
            <person name="Wolf T.M."/>
        </authorList>
    </citation>
    <scope>NUCLEOTIDE SEQUENCE</scope>
    <source>
        <strain evidence="1">MNPRO001-30</strain>
        <tissue evidence="1">Meninges</tissue>
    </source>
</reference>
<accession>A0AAD5LZT9</accession>
<gene>
    <name evidence="1" type="ORF">KIN20_003235</name>
</gene>
<sequence>MIVMLTFAAVLGCGVMPPGQERTRNFTVEGFTLPVNMVYSTDASVRLKAFGVAATKEAVQSIVSRLVFDVLEQQGRNAFLPDAIISNILRELTVQIRYEPLECKDIEKDPTREFNGDKAKRPHCIIVGSTVTALCVGEGMSKSV</sequence>
<protein>
    <submittedName>
        <fullName evidence="1">Uncharacterized protein</fullName>
    </submittedName>
</protein>
<dbReference type="AlphaFoldDB" id="A0AAD5LZT9"/>
<evidence type="ECO:0000313" key="2">
    <source>
        <dbReference type="Proteomes" id="UP001196413"/>
    </source>
</evidence>
<dbReference type="EMBL" id="JAHQIW010000416">
    <property type="protein sequence ID" value="KAJ1348023.1"/>
    <property type="molecule type" value="Genomic_DNA"/>
</dbReference>
<evidence type="ECO:0000313" key="1">
    <source>
        <dbReference type="EMBL" id="KAJ1348023.1"/>
    </source>
</evidence>
<dbReference type="Proteomes" id="UP001196413">
    <property type="component" value="Unassembled WGS sequence"/>
</dbReference>